<dbReference type="PANTHER" id="PTHR43245">
    <property type="entry name" value="BIFUNCTIONAL POLYMYXIN RESISTANCE PROTEIN ARNA"/>
    <property type="match status" value="1"/>
</dbReference>
<dbReference type="EMBL" id="BOML01000071">
    <property type="protein sequence ID" value="GIE06949.1"/>
    <property type="molecule type" value="Genomic_DNA"/>
</dbReference>
<proteinExistence type="predicted"/>
<dbReference type="InterPro" id="IPR050177">
    <property type="entry name" value="Lipid_A_modif_metabolic_enz"/>
</dbReference>
<feature type="domain" description="NAD-dependent epimerase/dehydratase" evidence="1">
    <location>
        <begin position="152"/>
        <end position="262"/>
    </location>
</feature>
<evidence type="ECO:0000259" key="1">
    <source>
        <dbReference type="Pfam" id="PF01370"/>
    </source>
</evidence>
<comment type="caution">
    <text evidence="2">The sequence shown here is derived from an EMBL/GenBank/DDBJ whole genome shotgun (WGS) entry which is preliminary data.</text>
</comment>
<accession>A0ABQ3ZAV3</accession>
<gene>
    <name evidence="2" type="ORF">Adu01nite_82990</name>
</gene>
<sequence>MAALTAAGDDVTVLDSGNPAAHRGPIPDVIAGAVVHRADLRDGDAVTAALAGVDVVVHQAAMVGLGLDLDDLPDYVGCNDLGTAVLLARMARTGVRRLVLASSMVVYGEGGYTCAGHGPVRPGPRVVAELAAGRFEPPCPRCGAPLAPTLVSEDAPLDPRSVYAATKVAQEHLTSAWARQTGGSVVALRYHNVYGPGMPRDTPYSGVAAIFRSALEAGRSPRVFEDGGQRRDFVHVRDVAAANLAAVAATASRPGWRAYNVASGRPATVGELAAELSTAAAGPVPVTTGEFRLGDVRHIVASPARATAELGFRAEVRLADGVAEFAAAPLRG</sequence>
<dbReference type="Gene3D" id="3.40.50.720">
    <property type="entry name" value="NAD(P)-binding Rossmann-like Domain"/>
    <property type="match status" value="1"/>
</dbReference>
<keyword evidence="3" id="KW-1185">Reference proteome</keyword>
<reference evidence="2 3" key="1">
    <citation type="submission" date="2021-01" db="EMBL/GenBank/DDBJ databases">
        <title>Whole genome shotgun sequence of Actinoplanes durhamensis NBRC 14914.</title>
        <authorList>
            <person name="Komaki H."/>
            <person name="Tamura T."/>
        </authorList>
    </citation>
    <scope>NUCLEOTIDE SEQUENCE [LARGE SCALE GENOMIC DNA]</scope>
    <source>
        <strain evidence="2 3">NBRC 14914</strain>
    </source>
</reference>
<dbReference type="Pfam" id="PF01370">
    <property type="entry name" value="Epimerase"/>
    <property type="match status" value="2"/>
</dbReference>
<dbReference type="Proteomes" id="UP000637628">
    <property type="component" value="Unassembled WGS sequence"/>
</dbReference>
<dbReference type="PANTHER" id="PTHR43245:SF13">
    <property type="entry name" value="UDP-D-APIOSE_UDP-D-XYLOSE SYNTHASE 2"/>
    <property type="match status" value="1"/>
</dbReference>
<evidence type="ECO:0000313" key="3">
    <source>
        <dbReference type="Proteomes" id="UP000637628"/>
    </source>
</evidence>
<organism evidence="2 3">
    <name type="scientific">Paractinoplanes durhamensis</name>
    <dbReference type="NCBI Taxonomy" id="113563"/>
    <lineage>
        <taxon>Bacteria</taxon>
        <taxon>Bacillati</taxon>
        <taxon>Actinomycetota</taxon>
        <taxon>Actinomycetes</taxon>
        <taxon>Micromonosporales</taxon>
        <taxon>Micromonosporaceae</taxon>
        <taxon>Paractinoplanes</taxon>
    </lineage>
</organism>
<evidence type="ECO:0000313" key="2">
    <source>
        <dbReference type="EMBL" id="GIE06949.1"/>
    </source>
</evidence>
<feature type="domain" description="NAD-dependent epimerase/dehydratase" evidence="1">
    <location>
        <begin position="3"/>
        <end position="111"/>
    </location>
</feature>
<dbReference type="InterPro" id="IPR036291">
    <property type="entry name" value="NAD(P)-bd_dom_sf"/>
</dbReference>
<dbReference type="SUPFAM" id="SSF51735">
    <property type="entry name" value="NAD(P)-binding Rossmann-fold domains"/>
    <property type="match status" value="1"/>
</dbReference>
<protein>
    <submittedName>
        <fullName evidence="2">NAD-dependent dehydratase</fullName>
    </submittedName>
</protein>
<dbReference type="InterPro" id="IPR001509">
    <property type="entry name" value="Epimerase_deHydtase"/>
</dbReference>
<name>A0ABQ3ZAV3_9ACTN</name>